<dbReference type="GO" id="GO:0004368">
    <property type="term" value="F:glycerol-3-phosphate dehydrogenase (quinone) activity"/>
    <property type="evidence" value="ECO:0007669"/>
    <property type="project" value="UniProtKB-EC"/>
</dbReference>
<accession>K6YG10</accession>
<dbReference type="Gene3D" id="3.30.9.10">
    <property type="entry name" value="D-Amino Acid Oxidase, subunit A, domain 2"/>
    <property type="match status" value="1"/>
</dbReference>
<comment type="caution">
    <text evidence="8">The sequence shown here is derived from an EMBL/GenBank/DDBJ whole genome shotgun (WGS) entry which is preliminary data.</text>
</comment>
<comment type="cofactor">
    <cofactor evidence="1">
        <name>FAD</name>
        <dbReference type="ChEBI" id="CHEBI:57692"/>
    </cofactor>
</comment>
<sequence length="538" mass="60525">MMNLRKSNIRKLADETFDVLIVGGGINGAVSAAALAAKGVKVALIDKGDFAGFTSSNSSNLAWGGIKYLESYEFGLVNKLCKSRNQLMAQYPSTVKEIRFFTCIQHGFRHSPAWVFLGTLLYWAMGRFFTKMPKYLSPAKIKQMESVIDIQHIAGGFEYSDAYLHDNDARFVFNFIRSSMSYGCIAANYVGLERSRFENGMWISDVTDHISGEGFSIHSKAMINATGPFVDQINQINNQPTEYHHAFSKGVHLIVDRITQSNKVLTFFADDGRLFFVIPMGPKTCIGTTDTQVEGPHSQVTEEDREFILSNVNKHLALAEPLTNQDIIAQRCGVRPLAVKGKDGNADWLKLSRKHVIEVDQSRKYLSIFGGKLTDCINVGDEISEAISSFGIQLPHSNYKWYGEPDIAIKREFMHRAKLMDLDKLTPQSSSEPLTQRFWRRYGRNAINMLESIRENPEMGKLLIENSEYLRVEIEVAANREMITKLDDFLRRRSKIALVVPTADILAAPGLKLACEILFAEEADAKLQEYIATMANRD</sequence>
<dbReference type="SUPFAM" id="SSF51905">
    <property type="entry name" value="FAD/NAD(P)-binding domain"/>
    <property type="match status" value="1"/>
</dbReference>
<name>K6YG10_9ALTE</name>
<gene>
    <name evidence="8" type="ORF">GLIP_2952</name>
</gene>
<evidence type="ECO:0000256" key="4">
    <source>
        <dbReference type="ARBA" id="ARBA00022827"/>
    </source>
</evidence>
<reference evidence="8 9" key="1">
    <citation type="journal article" date="2017" name="Antonie Van Leeuwenhoek">
        <title>Rhizobium rhizosphaerae sp. nov., a novel species isolated from rice rhizosphere.</title>
        <authorList>
            <person name="Zhao J.J."/>
            <person name="Zhang J."/>
            <person name="Zhang R.J."/>
            <person name="Zhang C.W."/>
            <person name="Yin H.Q."/>
            <person name="Zhang X.X."/>
        </authorList>
    </citation>
    <scope>NUCLEOTIDE SEQUENCE [LARGE SCALE GENOMIC DNA]</scope>
    <source>
        <strain evidence="8 9">E3</strain>
    </source>
</reference>
<dbReference type="Gene3D" id="3.50.50.60">
    <property type="entry name" value="FAD/NAD(P)-binding domain"/>
    <property type="match status" value="1"/>
</dbReference>
<keyword evidence="4" id="KW-0274">FAD</keyword>
<dbReference type="InterPro" id="IPR006076">
    <property type="entry name" value="FAD-dep_OxRdtase"/>
</dbReference>
<dbReference type="EMBL" id="BAEN01000059">
    <property type="protein sequence ID" value="GAC15573.1"/>
    <property type="molecule type" value="Genomic_DNA"/>
</dbReference>
<dbReference type="RefSeq" id="WP_008845378.1">
    <property type="nucleotide sequence ID" value="NZ_BAEN01000059.1"/>
</dbReference>
<keyword evidence="5 8" id="KW-0560">Oxidoreductase</keyword>
<feature type="domain" description="Alpha-glycerophosphate oxidase C-terminal" evidence="7">
    <location>
        <begin position="432"/>
        <end position="503"/>
    </location>
</feature>
<dbReference type="GO" id="GO:0046168">
    <property type="term" value="P:glycerol-3-phosphate catabolic process"/>
    <property type="evidence" value="ECO:0007669"/>
    <property type="project" value="TreeGrafter"/>
</dbReference>
<dbReference type="Pfam" id="PF01266">
    <property type="entry name" value="DAO"/>
    <property type="match status" value="1"/>
</dbReference>
<dbReference type="InterPro" id="IPR036188">
    <property type="entry name" value="FAD/NAD-bd_sf"/>
</dbReference>
<evidence type="ECO:0000259" key="6">
    <source>
        <dbReference type="Pfam" id="PF01266"/>
    </source>
</evidence>
<proteinExistence type="inferred from homology"/>
<organism evidence="8 9">
    <name type="scientific">Aliiglaciecola lipolytica E3</name>
    <dbReference type="NCBI Taxonomy" id="1127673"/>
    <lineage>
        <taxon>Bacteria</taxon>
        <taxon>Pseudomonadati</taxon>
        <taxon>Pseudomonadota</taxon>
        <taxon>Gammaproteobacteria</taxon>
        <taxon>Alteromonadales</taxon>
        <taxon>Alteromonadaceae</taxon>
        <taxon>Aliiglaciecola</taxon>
    </lineage>
</organism>
<dbReference type="OrthoDB" id="9766796at2"/>
<dbReference type="AlphaFoldDB" id="K6YG10"/>
<evidence type="ECO:0000256" key="5">
    <source>
        <dbReference type="ARBA" id="ARBA00023002"/>
    </source>
</evidence>
<dbReference type="EC" id="1.1.5.3" evidence="8"/>
<dbReference type="Gene3D" id="1.10.8.870">
    <property type="entry name" value="Alpha-glycerophosphate oxidase, cap domain"/>
    <property type="match status" value="1"/>
</dbReference>
<dbReference type="InterPro" id="IPR000447">
    <property type="entry name" value="G3P_DH_FAD-dep"/>
</dbReference>
<evidence type="ECO:0000256" key="1">
    <source>
        <dbReference type="ARBA" id="ARBA00001974"/>
    </source>
</evidence>
<dbReference type="InterPro" id="IPR038299">
    <property type="entry name" value="DAO_C_sf"/>
</dbReference>
<evidence type="ECO:0000256" key="3">
    <source>
        <dbReference type="ARBA" id="ARBA00022630"/>
    </source>
</evidence>
<evidence type="ECO:0000313" key="9">
    <source>
        <dbReference type="Proteomes" id="UP000006334"/>
    </source>
</evidence>
<dbReference type="PANTHER" id="PTHR11985:SF15">
    <property type="entry name" value="GLYCEROL-3-PHOSPHATE DEHYDROGENASE, MITOCHONDRIAL"/>
    <property type="match status" value="1"/>
</dbReference>
<evidence type="ECO:0000259" key="7">
    <source>
        <dbReference type="Pfam" id="PF16901"/>
    </source>
</evidence>
<evidence type="ECO:0000256" key="2">
    <source>
        <dbReference type="ARBA" id="ARBA00007330"/>
    </source>
</evidence>
<dbReference type="STRING" id="1127673.GLIP_2952"/>
<comment type="similarity">
    <text evidence="2">Belongs to the FAD-dependent glycerol-3-phosphate dehydrogenase family.</text>
</comment>
<keyword evidence="3" id="KW-0285">Flavoprotein</keyword>
<dbReference type="Pfam" id="PF16901">
    <property type="entry name" value="DAO_C"/>
    <property type="match status" value="1"/>
</dbReference>
<dbReference type="PANTHER" id="PTHR11985">
    <property type="entry name" value="GLYCEROL-3-PHOSPHATE DEHYDROGENASE"/>
    <property type="match status" value="1"/>
</dbReference>
<dbReference type="InterPro" id="IPR031656">
    <property type="entry name" value="DAO_C"/>
</dbReference>
<dbReference type="PRINTS" id="PR01001">
    <property type="entry name" value="FADG3PDH"/>
</dbReference>
<evidence type="ECO:0000313" key="8">
    <source>
        <dbReference type="EMBL" id="GAC15573.1"/>
    </source>
</evidence>
<dbReference type="Proteomes" id="UP000006334">
    <property type="component" value="Unassembled WGS sequence"/>
</dbReference>
<protein>
    <submittedName>
        <fullName evidence="8">Glycerol-3-phosphate dehydrogenase</fullName>
        <ecNumber evidence="8">1.1.5.3</ecNumber>
    </submittedName>
</protein>
<keyword evidence="9" id="KW-1185">Reference proteome</keyword>
<dbReference type="eggNOG" id="COG0578">
    <property type="taxonomic scope" value="Bacteria"/>
</dbReference>
<feature type="domain" description="FAD dependent oxidoreductase" evidence="6">
    <location>
        <begin position="18"/>
        <end position="339"/>
    </location>
</feature>